<dbReference type="InterPro" id="IPR004893">
    <property type="entry name" value="NifW"/>
</dbReference>
<evidence type="ECO:0000256" key="6">
    <source>
        <dbReference type="HAMAP-Rule" id="MF_00529"/>
    </source>
</evidence>
<evidence type="ECO:0000256" key="5">
    <source>
        <dbReference type="ARBA" id="ARBA00023231"/>
    </source>
</evidence>
<protein>
    <recommendedName>
        <fullName evidence="4 6">Nitrogenase-stabilizing/protective protein NifW</fullName>
    </recommendedName>
</protein>
<dbReference type="HAMAP" id="MF_00529">
    <property type="entry name" value="NifW"/>
    <property type="match status" value="1"/>
</dbReference>
<keyword evidence="8" id="KW-1185">Reference proteome</keyword>
<dbReference type="AlphaFoldDB" id="A0A7X1ZIP4"/>
<comment type="function">
    <text evidence="1 6">May protect the nitrogenase Fe-Mo protein from oxidative damage.</text>
</comment>
<dbReference type="RefSeq" id="WP_153346652.1">
    <property type="nucleotide sequence ID" value="NZ_WIVE01000088.1"/>
</dbReference>
<dbReference type="Proteomes" id="UP000434582">
    <property type="component" value="Unassembled WGS sequence"/>
</dbReference>
<name>A0A7X1ZIP4_9PROT</name>
<evidence type="ECO:0000256" key="2">
    <source>
        <dbReference type="ARBA" id="ARBA00008351"/>
    </source>
</evidence>
<evidence type="ECO:0000256" key="1">
    <source>
        <dbReference type="ARBA" id="ARBA00002247"/>
    </source>
</evidence>
<dbReference type="OrthoDB" id="9811868at2"/>
<comment type="similarity">
    <text evidence="2 6">Belongs to the NifW family.</text>
</comment>
<comment type="caution">
    <text evidence="7">The sequence shown here is derived from an EMBL/GenBank/DDBJ whole genome shotgun (WGS) entry which is preliminary data.</text>
</comment>
<dbReference type="EMBL" id="WIVE01000088">
    <property type="protein sequence ID" value="MQX38311.1"/>
    <property type="molecule type" value="Genomic_DNA"/>
</dbReference>
<dbReference type="GO" id="GO:0009399">
    <property type="term" value="P:nitrogen fixation"/>
    <property type="evidence" value="ECO:0007669"/>
    <property type="project" value="UniProtKB-UniRule"/>
</dbReference>
<organism evidence="7 8">
    <name type="scientific">Roseospira navarrensis</name>
    <dbReference type="NCBI Taxonomy" id="140058"/>
    <lineage>
        <taxon>Bacteria</taxon>
        <taxon>Pseudomonadati</taxon>
        <taxon>Pseudomonadota</taxon>
        <taxon>Alphaproteobacteria</taxon>
        <taxon>Rhodospirillales</taxon>
        <taxon>Rhodospirillaceae</taxon>
        <taxon>Roseospira</taxon>
    </lineage>
</organism>
<proteinExistence type="inferred from homology"/>
<dbReference type="PIRSF" id="PIRSF005790">
    <property type="entry name" value="NifW"/>
    <property type="match status" value="1"/>
</dbReference>
<comment type="subunit">
    <text evidence="3 6">Homotrimer; associates with NifD.</text>
</comment>
<dbReference type="Pfam" id="PF03206">
    <property type="entry name" value="NifW"/>
    <property type="match status" value="1"/>
</dbReference>
<evidence type="ECO:0000256" key="4">
    <source>
        <dbReference type="ARBA" id="ARBA00016274"/>
    </source>
</evidence>
<evidence type="ECO:0000256" key="3">
    <source>
        <dbReference type="ARBA" id="ARBA00011284"/>
    </source>
</evidence>
<accession>A0A7X1ZIP4</accession>
<evidence type="ECO:0000313" key="7">
    <source>
        <dbReference type="EMBL" id="MQX38311.1"/>
    </source>
</evidence>
<sequence>MSTILARLGHLSAAEDFFEALDVPYDFSVLASSRLHILKRFGEYVAADPSAADDRETLRAHLARAHADFVASDARREKVFAVFRQHADGAGGAFIPLETLTPAPSAQNGG</sequence>
<gene>
    <name evidence="6" type="primary">nifW</name>
    <name evidence="7" type="ORF">GHC57_17480</name>
</gene>
<evidence type="ECO:0000313" key="8">
    <source>
        <dbReference type="Proteomes" id="UP000434582"/>
    </source>
</evidence>
<reference evidence="7 8" key="1">
    <citation type="submission" date="2019-10" db="EMBL/GenBank/DDBJ databases">
        <title>Draft whole-genome sequence of the purple nonsulfur photosynthetic bacterium Roseospira navarrensis DSM 15114.</title>
        <authorList>
            <person name="Kyndt J.A."/>
            <person name="Meyer T.E."/>
        </authorList>
    </citation>
    <scope>NUCLEOTIDE SEQUENCE [LARGE SCALE GENOMIC DNA]</scope>
    <source>
        <strain evidence="7 8">DSM 15114</strain>
    </source>
</reference>
<keyword evidence="5 6" id="KW-0535">Nitrogen fixation</keyword>